<reference evidence="7 8" key="1">
    <citation type="journal article" date="2015" name="Fungal Genet. Biol.">
        <title>Evolution of novel wood decay mechanisms in Agaricales revealed by the genome sequences of Fistulina hepatica and Cylindrobasidium torrendii.</title>
        <authorList>
            <person name="Floudas D."/>
            <person name="Held B.W."/>
            <person name="Riley R."/>
            <person name="Nagy L.G."/>
            <person name="Koehler G."/>
            <person name="Ransdell A.S."/>
            <person name="Younus H."/>
            <person name="Chow J."/>
            <person name="Chiniquy J."/>
            <person name="Lipzen A."/>
            <person name="Tritt A."/>
            <person name="Sun H."/>
            <person name="Haridas S."/>
            <person name="LaButti K."/>
            <person name="Ohm R.A."/>
            <person name="Kues U."/>
            <person name="Blanchette R.A."/>
            <person name="Grigoriev I.V."/>
            <person name="Minto R.E."/>
            <person name="Hibbett D.S."/>
        </authorList>
    </citation>
    <scope>NUCLEOTIDE SEQUENCE [LARGE SCALE GENOMIC DNA]</scope>
    <source>
        <strain evidence="7 8">FP15055 ss-10</strain>
    </source>
</reference>
<dbReference type="InterPro" id="IPR004839">
    <property type="entry name" value="Aminotransferase_I/II_large"/>
</dbReference>
<evidence type="ECO:0000313" key="8">
    <source>
        <dbReference type="Proteomes" id="UP000054007"/>
    </source>
</evidence>
<evidence type="ECO:0000313" key="7">
    <source>
        <dbReference type="EMBL" id="KIY66406.1"/>
    </source>
</evidence>
<keyword evidence="5" id="KW-0663">Pyridoxal phosphate</keyword>
<gene>
    <name evidence="7" type="ORF">CYLTODRAFT_377759</name>
</gene>
<dbReference type="AlphaFoldDB" id="A0A0D7BA61"/>
<keyword evidence="4" id="KW-0808">Transferase</keyword>
<dbReference type="InterPro" id="IPR050859">
    <property type="entry name" value="Class-I_PLP-dep_aminotransf"/>
</dbReference>
<sequence>MAIGTDPAASTSKIAQATLPDGFYSKFLSNAAQTRKASSIRSLFAVEALPGMIPMLVGRPNPATYPFERVTLDVKSPYASGSTTPDSQSDIETIDIVGDDLSEALQYSQSFGVPALNKWLFTLMQQEHGVSQADARVTIGAGSQDLLYKAFTAIVNPGDSIMVEAPTYPGVIPVIDALRCEIVQIDTDSQGISPTSLERTLEEWPLGKPFPKVLYTVPYGANPTGVTTSLVRRLDNLQLARKYNFLIFEDDPYYYLYFGEDQRPASYLSLERTVVDPQQRGIGRVLRFDSLSKIFAAGLRVGWATGPKQILNAMDGHTSTANLQPPTFSQIVALKVLQSWGIPGFRAHVDRVANFYKGKRDAFEKYMQLHLGNGLAEWQTPDAAMFYWVKLNIPETVTCSVRPDTTTAGSDDEDANQGDSKTFVEIKAVDNGVIVLPGTSSFVDGRTTAYVRISFSLLDEAQMDEGLRRLSEALKM</sequence>
<protein>
    <submittedName>
        <fullName evidence="7">TdiD protein</fullName>
    </submittedName>
</protein>
<dbReference type="InterPro" id="IPR015421">
    <property type="entry name" value="PyrdxlP-dep_Trfase_major"/>
</dbReference>
<accession>A0A0D7BA61</accession>
<dbReference type="Proteomes" id="UP000054007">
    <property type="component" value="Unassembled WGS sequence"/>
</dbReference>
<keyword evidence="3" id="KW-0032">Aminotransferase</keyword>
<feature type="domain" description="Aminotransferase class I/classII large" evidence="6">
    <location>
        <begin position="102"/>
        <end position="470"/>
    </location>
</feature>
<keyword evidence="8" id="KW-1185">Reference proteome</keyword>
<evidence type="ECO:0000259" key="6">
    <source>
        <dbReference type="Pfam" id="PF00155"/>
    </source>
</evidence>
<dbReference type="STRING" id="1314674.A0A0D7BA61"/>
<dbReference type="OrthoDB" id="691673at2759"/>
<evidence type="ECO:0000256" key="1">
    <source>
        <dbReference type="ARBA" id="ARBA00001933"/>
    </source>
</evidence>
<dbReference type="PANTHER" id="PTHR42790:SF19">
    <property type="entry name" value="KYNURENINE_ALPHA-AMINOADIPATE AMINOTRANSFERASE, MITOCHONDRIAL"/>
    <property type="match status" value="1"/>
</dbReference>
<comment type="similarity">
    <text evidence="2">Belongs to the class-I pyridoxal-phosphate-dependent aminotransferase family.</text>
</comment>
<evidence type="ECO:0000256" key="5">
    <source>
        <dbReference type="ARBA" id="ARBA00022898"/>
    </source>
</evidence>
<dbReference type="InterPro" id="IPR015424">
    <property type="entry name" value="PyrdxlP-dep_Trfase"/>
</dbReference>
<dbReference type="GO" id="GO:0030170">
    <property type="term" value="F:pyridoxal phosphate binding"/>
    <property type="evidence" value="ECO:0007669"/>
    <property type="project" value="InterPro"/>
</dbReference>
<dbReference type="Gene3D" id="3.40.640.10">
    <property type="entry name" value="Type I PLP-dependent aspartate aminotransferase-like (Major domain)"/>
    <property type="match status" value="1"/>
</dbReference>
<dbReference type="CDD" id="cd00609">
    <property type="entry name" value="AAT_like"/>
    <property type="match status" value="1"/>
</dbReference>
<comment type="cofactor">
    <cofactor evidence="1">
        <name>pyridoxal 5'-phosphate</name>
        <dbReference type="ChEBI" id="CHEBI:597326"/>
    </cofactor>
</comment>
<evidence type="ECO:0000256" key="2">
    <source>
        <dbReference type="ARBA" id="ARBA00007441"/>
    </source>
</evidence>
<proteinExistence type="inferred from homology"/>
<name>A0A0D7BA61_9AGAR</name>
<organism evidence="7 8">
    <name type="scientific">Cylindrobasidium torrendii FP15055 ss-10</name>
    <dbReference type="NCBI Taxonomy" id="1314674"/>
    <lineage>
        <taxon>Eukaryota</taxon>
        <taxon>Fungi</taxon>
        <taxon>Dikarya</taxon>
        <taxon>Basidiomycota</taxon>
        <taxon>Agaricomycotina</taxon>
        <taxon>Agaricomycetes</taxon>
        <taxon>Agaricomycetidae</taxon>
        <taxon>Agaricales</taxon>
        <taxon>Marasmiineae</taxon>
        <taxon>Physalacriaceae</taxon>
        <taxon>Cylindrobasidium</taxon>
    </lineage>
</organism>
<evidence type="ECO:0000256" key="4">
    <source>
        <dbReference type="ARBA" id="ARBA00022679"/>
    </source>
</evidence>
<evidence type="ECO:0000256" key="3">
    <source>
        <dbReference type="ARBA" id="ARBA00022576"/>
    </source>
</evidence>
<dbReference type="PANTHER" id="PTHR42790">
    <property type="entry name" value="AMINOTRANSFERASE"/>
    <property type="match status" value="1"/>
</dbReference>
<dbReference type="GO" id="GO:1901605">
    <property type="term" value="P:alpha-amino acid metabolic process"/>
    <property type="evidence" value="ECO:0007669"/>
    <property type="project" value="TreeGrafter"/>
</dbReference>
<dbReference type="SUPFAM" id="SSF53383">
    <property type="entry name" value="PLP-dependent transferases"/>
    <property type="match status" value="1"/>
</dbReference>
<dbReference type="GO" id="GO:0008483">
    <property type="term" value="F:transaminase activity"/>
    <property type="evidence" value="ECO:0007669"/>
    <property type="project" value="UniProtKB-KW"/>
</dbReference>
<dbReference type="Pfam" id="PF00155">
    <property type="entry name" value="Aminotran_1_2"/>
    <property type="match status" value="1"/>
</dbReference>
<dbReference type="EMBL" id="KN880555">
    <property type="protein sequence ID" value="KIY66406.1"/>
    <property type="molecule type" value="Genomic_DNA"/>
</dbReference>